<evidence type="ECO:0000256" key="2">
    <source>
        <dbReference type="ARBA" id="ARBA00007886"/>
    </source>
</evidence>
<dbReference type="Proteomes" id="UP000548423">
    <property type="component" value="Unassembled WGS sequence"/>
</dbReference>
<evidence type="ECO:0000256" key="3">
    <source>
        <dbReference type="ARBA" id="ARBA00022544"/>
    </source>
</evidence>
<dbReference type="Pfam" id="PF05504">
    <property type="entry name" value="Spore_GerAC"/>
    <property type="match status" value="1"/>
</dbReference>
<dbReference type="InterPro" id="IPR057336">
    <property type="entry name" value="GerAC_N"/>
</dbReference>
<evidence type="ECO:0000256" key="1">
    <source>
        <dbReference type="ARBA" id="ARBA00004635"/>
    </source>
</evidence>
<evidence type="ECO:0000256" key="4">
    <source>
        <dbReference type="ARBA" id="ARBA00022729"/>
    </source>
</evidence>
<dbReference type="InterPro" id="IPR038501">
    <property type="entry name" value="Spore_GerAC_C_sf"/>
</dbReference>
<evidence type="ECO:0000313" key="10">
    <source>
        <dbReference type="EMBL" id="NYE06835.1"/>
    </source>
</evidence>
<comment type="subcellular location">
    <subcellularLocation>
        <location evidence="1">Membrane</location>
        <topology evidence="1">Lipid-anchor</topology>
    </subcellularLocation>
</comment>
<sequence length="432" mass="49043">MANPQSKGGKEWMRAIKLLLLCMGIVCLLAGCWDRKELEQMSYTIAIGLDIPDHIDLNEKQAVDVTFQFANPKLNIKGAPGQEEDPERNIVTLTAPDFVTAKNMANSFVTRQISFSHAKVIVVSEELARTDHFYRFIGSALKEREVRRETNIIVTNEKASEFIKKNKPESQIRVHKFYQFIIDRSIETGLVPESTINRLLAITDGDADLFLAMNGSVGKKNNGDTFKEEDQYLAGSVPKKGGNMVQLIGSAVFKEGKMIGKLTGEETRGALLLDNTSRIEDMYVSYQDPLNEKYMVACRVKKKTATKVKVKLRKGPPLINVTVPIEIEVLSTPSMENYAEDLAKQSILKKKIESELKENLVALVKRTQEEFKSEPFYWSLYARPLFSSTKEYEKWDWTNKNYPFATVNIKIDVEIVGFGKQMKESEMEKVRD</sequence>
<proteinExistence type="inferred from homology"/>
<organism evidence="10 11">
    <name type="scientific">Neobacillus niacini</name>
    <dbReference type="NCBI Taxonomy" id="86668"/>
    <lineage>
        <taxon>Bacteria</taxon>
        <taxon>Bacillati</taxon>
        <taxon>Bacillota</taxon>
        <taxon>Bacilli</taxon>
        <taxon>Bacillales</taxon>
        <taxon>Bacillaceae</taxon>
        <taxon>Neobacillus</taxon>
    </lineage>
</organism>
<evidence type="ECO:0000256" key="5">
    <source>
        <dbReference type="ARBA" id="ARBA00023136"/>
    </source>
</evidence>
<dbReference type="GO" id="GO:0016020">
    <property type="term" value="C:membrane"/>
    <property type="evidence" value="ECO:0007669"/>
    <property type="project" value="UniProtKB-SubCell"/>
</dbReference>
<dbReference type="InterPro" id="IPR046953">
    <property type="entry name" value="Spore_GerAC-like_C"/>
</dbReference>
<dbReference type="InterPro" id="IPR008844">
    <property type="entry name" value="Spore_GerAC-like"/>
</dbReference>
<dbReference type="PANTHER" id="PTHR35789:SF1">
    <property type="entry name" value="SPORE GERMINATION PROTEIN B3"/>
    <property type="match status" value="1"/>
</dbReference>
<keyword evidence="6" id="KW-0564">Palmitate</keyword>
<comment type="similarity">
    <text evidence="2">Belongs to the GerABKC lipoprotein family.</text>
</comment>
<gene>
    <name evidence="10" type="ORF">F4694_003615</name>
</gene>
<accession>A0A852TFK9</accession>
<evidence type="ECO:0000256" key="7">
    <source>
        <dbReference type="ARBA" id="ARBA00023288"/>
    </source>
</evidence>
<keyword evidence="4" id="KW-0732">Signal</keyword>
<feature type="domain" description="Spore germination protein N-terminal" evidence="9">
    <location>
        <begin position="34"/>
        <end position="211"/>
    </location>
</feature>
<evidence type="ECO:0000259" key="8">
    <source>
        <dbReference type="Pfam" id="PF05504"/>
    </source>
</evidence>
<name>A0A852TFK9_9BACI</name>
<keyword evidence="7" id="KW-0449">Lipoprotein</keyword>
<dbReference type="NCBIfam" id="TIGR02887">
    <property type="entry name" value="spore_ger_x_C"/>
    <property type="match status" value="1"/>
</dbReference>
<protein>
    <submittedName>
        <fullName evidence="10">Ger(X)C family germination protein</fullName>
    </submittedName>
</protein>
<evidence type="ECO:0000313" key="11">
    <source>
        <dbReference type="Proteomes" id="UP000548423"/>
    </source>
</evidence>
<evidence type="ECO:0000259" key="9">
    <source>
        <dbReference type="Pfam" id="PF25198"/>
    </source>
</evidence>
<comment type="caution">
    <text evidence="10">The sequence shown here is derived from an EMBL/GenBank/DDBJ whole genome shotgun (WGS) entry which is preliminary data.</text>
</comment>
<dbReference type="Pfam" id="PF25198">
    <property type="entry name" value="Spore_GerAC_N"/>
    <property type="match status" value="1"/>
</dbReference>
<evidence type="ECO:0000256" key="6">
    <source>
        <dbReference type="ARBA" id="ARBA00023139"/>
    </source>
</evidence>
<keyword evidence="5" id="KW-0472">Membrane</keyword>
<reference evidence="11" key="1">
    <citation type="submission" date="2020-07" db="EMBL/GenBank/DDBJ databases">
        <authorList>
            <person name="Partida-Martinez L."/>
            <person name="Huntemann M."/>
            <person name="Clum A."/>
            <person name="Wang J."/>
            <person name="Palaniappan K."/>
            <person name="Ritter S."/>
            <person name="Chen I.-M."/>
            <person name="Stamatis D."/>
            <person name="Reddy T."/>
            <person name="O'Malley R."/>
            <person name="Daum C."/>
            <person name="Shapiro N."/>
            <person name="Ivanova N."/>
            <person name="Kyrpides N."/>
            <person name="Woyke T."/>
        </authorList>
    </citation>
    <scope>NUCLEOTIDE SEQUENCE [LARGE SCALE GENOMIC DNA]</scope>
    <source>
        <strain evidence="11">AT2.8</strain>
    </source>
</reference>
<keyword evidence="3" id="KW-0309">Germination</keyword>
<dbReference type="Gene3D" id="3.30.300.210">
    <property type="entry name" value="Nutrient germinant receptor protein C, domain 3"/>
    <property type="match status" value="1"/>
</dbReference>
<dbReference type="AlphaFoldDB" id="A0A852TFK9"/>
<reference evidence="11" key="2">
    <citation type="submission" date="2020-08" db="EMBL/GenBank/DDBJ databases">
        <title>The Agave Microbiome: Exploring the role of microbial communities in plant adaptations to desert environments.</title>
        <authorList>
            <person name="Partida-Martinez L.P."/>
        </authorList>
    </citation>
    <scope>NUCLEOTIDE SEQUENCE [LARGE SCALE GENOMIC DNA]</scope>
    <source>
        <strain evidence="11">AT2.8</strain>
    </source>
</reference>
<dbReference type="PANTHER" id="PTHR35789">
    <property type="entry name" value="SPORE GERMINATION PROTEIN B3"/>
    <property type="match status" value="1"/>
</dbReference>
<dbReference type="EMBL" id="JACCBX010000007">
    <property type="protein sequence ID" value="NYE06835.1"/>
    <property type="molecule type" value="Genomic_DNA"/>
</dbReference>
<dbReference type="PROSITE" id="PS51257">
    <property type="entry name" value="PROKAR_LIPOPROTEIN"/>
    <property type="match status" value="1"/>
</dbReference>
<feature type="domain" description="Spore germination GerAC-like C-terminal" evidence="8">
    <location>
        <begin position="249"/>
        <end position="419"/>
    </location>
</feature>
<dbReference type="GO" id="GO:0009847">
    <property type="term" value="P:spore germination"/>
    <property type="evidence" value="ECO:0007669"/>
    <property type="project" value="InterPro"/>
</dbReference>